<dbReference type="RefSeq" id="WP_199115006.1">
    <property type="nucleotide sequence ID" value="NZ_JAELVQ010000009.1"/>
</dbReference>
<evidence type="ECO:0000313" key="3">
    <source>
        <dbReference type="Proteomes" id="UP000610931"/>
    </source>
</evidence>
<gene>
    <name evidence="2" type="ORF">JF259_09130</name>
</gene>
<dbReference type="Gene3D" id="1.10.760.10">
    <property type="entry name" value="Cytochrome c-like domain"/>
    <property type="match status" value="1"/>
</dbReference>
<dbReference type="AlphaFoldDB" id="A0A8J7J3I2"/>
<evidence type="ECO:0000313" key="2">
    <source>
        <dbReference type="EMBL" id="MBJ6368249.1"/>
    </source>
</evidence>
<keyword evidence="1" id="KW-1133">Transmembrane helix</keyword>
<comment type="caution">
    <text evidence="2">The sequence shown here is derived from an EMBL/GenBank/DDBJ whole genome shotgun (WGS) entry which is preliminary data.</text>
</comment>
<accession>A0A8J7J3I2</accession>
<dbReference type="InterPro" id="IPR036909">
    <property type="entry name" value="Cyt_c-like_dom_sf"/>
</dbReference>
<dbReference type="EMBL" id="JAELVQ010000009">
    <property type="protein sequence ID" value="MBJ6368249.1"/>
    <property type="molecule type" value="Genomic_DNA"/>
</dbReference>
<dbReference type="GO" id="GO:0009055">
    <property type="term" value="F:electron transfer activity"/>
    <property type="evidence" value="ECO:0007669"/>
    <property type="project" value="InterPro"/>
</dbReference>
<sequence length="160" mass="18460">MHYEEFKKIVKRTYVVLSLFFGLLLIIAGGLVYEMLYPSFLITETDQDIVYEPIENLEVIGKNDIKNGIHEPTGFVDANGLEQVVINCTPCHSAKLVTQNRATREGWIGIIRWMQETQNLWDLGANEAVIVDYLATHYAPENKGRRELLNNIEWYDLKDK</sequence>
<dbReference type="GO" id="GO:0020037">
    <property type="term" value="F:heme binding"/>
    <property type="evidence" value="ECO:0007669"/>
    <property type="project" value="InterPro"/>
</dbReference>
<keyword evidence="3" id="KW-1185">Reference proteome</keyword>
<dbReference type="Proteomes" id="UP000610931">
    <property type="component" value="Unassembled WGS sequence"/>
</dbReference>
<evidence type="ECO:0000256" key="1">
    <source>
        <dbReference type="SAM" id="Phobius"/>
    </source>
</evidence>
<name>A0A8J7J3I2_9FLAO</name>
<protein>
    <submittedName>
        <fullName evidence="2">Monoheme cytochrome C</fullName>
    </submittedName>
</protein>
<organism evidence="2 3">
    <name type="scientific">Snuella sedimenti</name>
    <dbReference type="NCBI Taxonomy" id="2798802"/>
    <lineage>
        <taxon>Bacteria</taxon>
        <taxon>Pseudomonadati</taxon>
        <taxon>Bacteroidota</taxon>
        <taxon>Flavobacteriia</taxon>
        <taxon>Flavobacteriales</taxon>
        <taxon>Flavobacteriaceae</taxon>
        <taxon>Snuella</taxon>
    </lineage>
</organism>
<dbReference type="SUPFAM" id="SSF46626">
    <property type="entry name" value="Cytochrome c"/>
    <property type="match status" value="1"/>
</dbReference>
<reference evidence="2" key="1">
    <citation type="submission" date="2020-12" db="EMBL/GenBank/DDBJ databases">
        <title>Snuella sp. nov., isolated from sediment in Incheon.</title>
        <authorList>
            <person name="Kim W."/>
        </authorList>
    </citation>
    <scope>NUCLEOTIDE SEQUENCE</scope>
    <source>
        <strain evidence="2">CAU 1569</strain>
    </source>
</reference>
<keyword evidence="1" id="KW-0812">Transmembrane</keyword>
<keyword evidence="1" id="KW-0472">Membrane</keyword>
<proteinExistence type="predicted"/>
<feature type="transmembrane region" description="Helical" evidence="1">
    <location>
        <begin position="12"/>
        <end position="33"/>
    </location>
</feature>